<dbReference type="Proteomes" id="UP000014760">
    <property type="component" value="Unassembled WGS sequence"/>
</dbReference>
<dbReference type="InterPro" id="IPR027267">
    <property type="entry name" value="AH/BAR_dom_sf"/>
</dbReference>
<feature type="signal peptide" evidence="2">
    <location>
        <begin position="1"/>
        <end position="17"/>
    </location>
</feature>
<evidence type="ECO:0000313" key="5">
    <source>
        <dbReference type="Proteomes" id="UP000014760"/>
    </source>
</evidence>
<sequence length="180" mass="21252">MEVLMLVIVLLATGAESQATWKQTRLTPEEEQRCYTDAHTAVLQIAQLRLRFEQQEKNTVLQSSVSQITQLEQKLEQQNQKQDALRDELQQTIQAYSDDTQQLKDDLAQQVRKFEKLTTKLNEEVKQLKQEISQLRSNSVDQIGGRVHFVLTYFLYPTVLLREMFILREMFAKYRWKCLK</sequence>
<keyword evidence="5" id="KW-1185">Reference proteome</keyword>
<gene>
    <name evidence="3" type="ORF">CAPTEDRAFT_194147</name>
</gene>
<proteinExistence type="predicted"/>
<organism evidence="3">
    <name type="scientific">Capitella teleta</name>
    <name type="common">Polychaete worm</name>
    <dbReference type="NCBI Taxonomy" id="283909"/>
    <lineage>
        <taxon>Eukaryota</taxon>
        <taxon>Metazoa</taxon>
        <taxon>Spiralia</taxon>
        <taxon>Lophotrochozoa</taxon>
        <taxon>Annelida</taxon>
        <taxon>Polychaeta</taxon>
        <taxon>Sedentaria</taxon>
        <taxon>Scolecida</taxon>
        <taxon>Capitellidae</taxon>
        <taxon>Capitella</taxon>
    </lineage>
</organism>
<keyword evidence="1" id="KW-0175">Coiled coil</keyword>
<feature type="chain" id="PRO_5008787130" evidence="2">
    <location>
        <begin position="18"/>
        <end position="180"/>
    </location>
</feature>
<dbReference type="EMBL" id="KB310327">
    <property type="protein sequence ID" value="ELT91835.1"/>
    <property type="molecule type" value="Genomic_DNA"/>
</dbReference>
<dbReference type="AlphaFoldDB" id="R7TL70"/>
<dbReference type="EMBL" id="AMQN01013599">
    <property type="status" value="NOT_ANNOTATED_CDS"/>
    <property type="molecule type" value="Genomic_DNA"/>
</dbReference>
<dbReference type="HOGENOM" id="CLU_1497644_0_0_1"/>
<dbReference type="EnsemblMetazoa" id="CapteT194147">
    <property type="protein sequence ID" value="CapteP194147"/>
    <property type="gene ID" value="CapteG194147"/>
</dbReference>
<reference evidence="4" key="3">
    <citation type="submission" date="2015-06" db="UniProtKB">
        <authorList>
            <consortium name="EnsemblMetazoa"/>
        </authorList>
    </citation>
    <scope>IDENTIFICATION</scope>
</reference>
<protein>
    <submittedName>
        <fullName evidence="3 4">Uncharacterized protein</fullName>
    </submittedName>
</protein>
<name>R7TL70_CAPTE</name>
<keyword evidence="2" id="KW-0732">Signal</keyword>
<reference evidence="3 5" key="2">
    <citation type="journal article" date="2013" name="Nature">
        <title>Insights into bilaterian evolution from three spiralian genomes.</title>
        <authorList>
            <person name="Simakov O."/>
            <person name="Marletaz F."/>
            <person name="Cho S.J."/>
            <person name="Edsinger-Gonzales E."/>
            <person name="Havlak P."/>
            <person name="Hellsten U."/>
            <person name="Kuo D.H."/>
            <person name="Larsson T."/>
            <person name="Lv J."/>
            <person name="Arendt D."/>
            <person name="Savage R."/>
            <person name="Osoegawa K."/>
            <person name="de Jong P."/>
            <person name="Grimwood J."/>
            <person name="Chapman J.A."/>
            <person name="Shapiro H."/>
            <person name="Aerts A."/>
            <person name="Otillar R.P."/>
            <person name="Terry A.Y."/>
            <person name="Boore J.L."/>
            <person name="Grigoriev I.V."/>
            <person name="Lindberg D.R."/>
            <person name="Seaver E.C."/>
            <person name="Weisblat D.A."/>
            <person name="Putnam N.H."/>
            <person name="Rokhsar D.S."/>
        </authorList>
    </citation>
    <scope>NUCLEOTIDE SEQUENCE</scope>
    <source>
        <strain evidence="3 5">I ESC-2004</strain>
    </source>
</reference>
<evidence type="ECO:0000313" key="3">
    <source>
        <dbReference type="EMBL" id="ELT91835.1"/>
    </source>
</evidence>
<accession>R7TL70</accession>
<reference evidence="5" key="1">
    <citation type="submission" date="2012-12" db="EMBL/GenBank/DDBJ databases">
        <authorList>
            <person name="Hellsten U."/>
            <person name="Grimwood J."/>
            <person name="Chapman J.A."/>
            <person name="Shapiro H."/>
            <person name="Aerts A."/>
            <person name="Otillar R.P."/>
            <person name="Terry A.Y."/>
            <person name="Boore J.L."/>
            <person name="Simakov O."/>
            <person name="Marletaz F."/>
            <person name="Cho S.-J."/>
            <person name="Edsinger-Gonzales E."/>
            <person name="Havlak P."/>
            <person name="Kuo D.-H."/>
            <person name="Larsson T."/>
            <person name="Lv J."/>
            <person name="Arendt D."/>
            <person name="Savage R."/>
            <person name="Osoegawa K."/>
            <person name="de Jong P."/>
            <person name="Lindberg D.R."/>
            <person name="Seaver E.C."/>
            <person name="Weisblat D.A."/>
            <person name="Putnam N.H."/>
            <person name="Grigoriev I.V."/>
            <person name="Rokhsar D.S."/>
        </authorList>
    </citation>
    <scope>NUCLEOTIDE SEQUENCE</scope>
    <source>
        <strain evidence="5">I ESC-2004</strain>
    </source>
</reference>
<feature type="coiled-coil region" evidence="1">
    <location>
        <begin position="61"/>
        <end position="138"/>
    </location>
</feature>
<evidence type="ECO:0000256" key="2">
    <source>
        <dbReference type="SAM" id="SignalP"/>
    </source>
</evidence>
<evidence type="ECO:0000313" key="4">
    <source>
        <dbReference type="EnsemblMetazoa" id="CapteP194147"/>
    </source>
</evidence>
<dbReference type="SUPFAM" id="SSF103657">
    <property type="entry name" value="BAR/IMD domain-like"/>
    <property type="match status" value="1"/>
</dbReference>
<evidence type="ECO:0000256" key="1">
    <source>
        <dbReference type="SAM" id="Coils"/>
    </source>
</evidence>